<proteinExistence type="predicted"/>
<evidence type="ECO:0008006" key="3">
    <source>
        <dbReference type="Google" id="ProtNLM"/>
    </source>
</evidence>
<name>A0ABW1VKN7_9GAMM</name>
<sequence length="554" mass="61029">MNHPDDYLRRVVINRMLATVLLLYSINSYPVLQKNTWPDQPPMKFVFVENSINNTYFVTPGGAIDPRLTGSNHWTSNKYTGSGVIKQQSLGYMDNGRNTLLRGGRYFDMWLENIPFSHPLTGLRCINWYKGCDITSGMIPPQATDAAGFYGVVVPPGGSKWMHGLLSDSVYQYLQQMPIGGQLTLQVNTCETTIPYNAAAGERCTGQASGSWYQTRVTQIKAAHIRFIHSSALSEVFITSEGVPVPGTGQSDCKLQSVGGDDGLSCKMATYRLQTSGLSNSSIHIFPAVTQPALAAALKANDLRFSLNGRSWQAIRGTANYYTFDQMKSADAIYIFFSNRFFKKLVSLGLSDNDSRKLISFYLLNTRTPESGWYEFPALTTLQIKPADLSVSITADDYSARPEKTGQAGAGQPALEFGYIITASGKTAADKVTVKVTGPQVTLAGNSYCLFSSADGTLQVPFPGWLSMTSRNGSPLRLAAGCDGKWYDITDALWQQRPWNDGYGNQGMINVTRLIFSLQMDDPRSLRTLNQQHWYGDVSASGEIHVKATWKNLP</sequence>
<evidence type="ECO:0000313" key="2">
    <source>
        <dbReference type="Proteomes" id="UP001596215"/>
    </source>
</evidence>
<dbReference type="Proteomes" id="UP001596215">
    <property type="component" value="Unassembled WGS sequence"/>
</dbReference>
<accession>A0ABW1VKN7</accession>
<dbReference type="RefSeq" id="WP_212708691.1">
    <property type="nucleotide sequence ID" value="NZ_BAAAFW010000025.1"/>
</dbReference>
<dbReference type="EMBL" id="JBHSUC010000003">
    <property type="protein sequence ID" value="MFC6361346.1"/>
    <property type="molecule type" value="Genomic_DNA"/>
</dbReference>
<evidence type="ECO:0000313" key="1">
    <source>
        <dbReference type="EMBL" id="MFC6361346.1"/>
    </source>
</evidence>
<reference evidence="2" key="1">
    <citation type="journal article" date="2019" name="Int. J. Syst. Evol. Microbiol.">
        <title>The Global Catalogue of Microorganisms (GCM) 10K type strain sequencing project: providing services to taxonomists for standard genome sequencing and annotation.</title>
        <authorList>
            <consortium name="The Broad Institute Genomics Platform"/>
            <consortium name="The Broad Institute Genome Sequencing Center for Infectious Disease"/>
            <person name="Wu L."/>
            <person name="Ma J."/>
        </authorList>
    </citation>
    <scope>NUCLEOTIDE SEQUENCE [LARGE SCALE GENOMIC DNA]</scope>
    <source>
        <strain evidence="2">CGMCC 4.1530</strain>
    </source>
</reference>
<keyword evidence="2" id="KW-1185">Reference proteome</keyword>
<comment type="caution">
    <text evidence="1">The sequence shown here is derived from an EMBL/GenBank/DDBJ whole genome shotgun (WGS) entry which is preliminary data.</text>
</comment>
<organism evidence="1 2">
    <name type="scientific">Tatumella punctata</name>
    <dbReference type="NCBI Taxonomy" id="399969"/>
    <lineage>
        <taxon>Bacteria</taxon>
        <taxon>Pseudomonadati</taxon>
        <taxon>Pseudomonadota</taxon>
        <taxon>Gammaproteobacteria</taxon>
        <taxon>Enterobacterales</taxon>
        <taxon>Erwiniaceae</taxon>
        <taxon>Tatumella</taxon>
    </lineage>
</organism>
<protein>
    <recommendedName>
        <fullName evidence="3">Fimbrial protein</fullName>
    </recommendedName>
</protein>
<gene>
    <name evidence="1" type="ORF">ACFP73_04425</name>
</gene>